<dbReference type="Pfam" id="PF14498">
    <property type="entry name" value="Glyco_hyd_65N_2"/>
    <property type="match status" value="1"/>
</dbReference>
<name>A0A060C817_9BACI</name>
<protein>
    <submittedName>
        <fullName evidence="2">CAZy families CBM51|GH95 protein</fullName>
    </submittedName>
</protein>
<dbReference type="PANTHER" id="PTHR31084">
    <property type="entry name" value="ALPHA-L-FUCOSIDASE 2"/>
    <property type="match status" value="1"/>
</dbReference>
<dbReference type="GO" id="GO:0004560">
    <property type="term" value="F:alpha-L-fucosidase activity"/>
    <property type="evidence" value="ECO:0007669"/>
    <property type="project" value="TreeGrafter"/>
</dbReference>
<organism evidence="2">
    <name type="scientific">uncultured Bacillus sp</name>
    <dbReference type="NCBI Taxonomy" id="83428"/>
    <lineage>
        <taxon>Bacteria</taxon>
        <taxon>Bacillati</taxon>
        <taxon>Bacillota</taxon>
        <taxon>Bacilli</taxon>
        <taxon>Bacillales</taxon>
        <taxon>Bacillaceae</taxon>
        <taxon>Bacillus</taxon>
        <taxon>environmental samples</taxon>
    </lineage>
</organism>
<dbReference type="InterPro" id="IPR027414">
    <property type="entry name" value="GH95_N_dom"/>
</dbReference>
<reference evidence="2" key="1">
    <citation type="journal article" date="2013" name="Environ. Microbiol.">
        <title>Seasonally variable intestinal metagenomes of the red palm weevil (Rhynchophorus ferrugineus).</title>
        <authorList>
            <person name="Jia S."/>
            <person name="Zhang X."/>
            <person name="Zhang G."/>
            <person name="Yin A."/>
            <person name="Zhang S."/>
            <person name="Li F."/>
            <person name="Wang L."/>
            <person name="Zhao D."/>
            <person name="Yun Q."/>
            <person name="Tala"/>
            <person name="Wang J."/>
            <person name="Sun G."/>
            <person name="Baabdullah M."/>
            <person name="Yu X."/>
            <person name="Hu S."/>
            <person name="Al-Mssallem I.S."/>
            <person name="Yu J."/>
        </authorList>
    </citation>
    <scope>NUCLEOTIDE SEQUENCE</scope>
</reference>
<dbReference type="AlphaFoldDB" id="A0A060C817"/>
<feature type="non-terminal residue" evidence="2">
    <location>
        <position position="1"/>
    </location>
</feature>
<dbReference type="EMBL" id="KF121878">
    <property type="protein sequence ID" value="AIA89170.1"/>
    <property type="molecule type" value="Genomic_DNA"/>
</dbReference>
<evidence type="ECO:0000313" key="2">
    <source>
        <dbReference type="EMBL" id="AIA89170.1"/>
    </source>
</evidence>
<proteinExistence type="predicted"/>
<dbReference type="Gene3D" id="2.70.98.50">
    <property type="entry name" value="putative glycoside hydrolase family protein from bacillus halodurans"/>
    <property type="match status" value="1"/>
</dbReference>
<feature type="domain" description="Glycosyl hydrolase family 95 N-terminal" evidence="1">
    <location>
        <begin position="6"/>
        <end position="112"/>
    </location>
</feature>
<sequence length="129" mass="14465">DPQKRGAYQNFGDLYLDFGKQASEGNVTDYRRELSLDNAIGSVSYKLNGVKFLREYFASNPDSVIAMRLTTPGNKGKLNFSVSLDDAHPGIKTLHKNHITIKGKLDLLSYEAQVMVMNEGENSRPLRTR</sequence>
<dbReference type="PANTHER" id="PTHR31084:SF0">
    <property type="entry name" value="ALPHA-L-FUCOSIDASE 2"/>
    <property type="match status" value="1"/>
</dbReference>
<accession>A0A060C817</accession>
<evidence type="ECO:0000259" key="1">
    <source>
        <dbReference type="Pfam" id="PF14498"/>
    </source>
</evidence>